<dbReference type="Proteomes" id="UP000808372">
    <property type="component" value="Chromosome 5"/>
</dbReference>
<dbReference type="Gene3D" id="2.60.120.290">
    <property type="entry name" value="Spermadhesin, CUB domain"/>
    <property type="match status" value="2"/>
</dbReference>
<reference evidence="22" key="1">
    <citation type="submission" date="2025-08" db="UniProtKB">
        <authorList>
            <consortium name="RefSeq"/>
        </authorList>
    </citation>
    <scope>IDENTIFICATION</scope>
    <source>
        <tissue evidence="22">White muscle</tissue>
    </source>
</reference>
<dbReference type="GO" id="GO:0005509">
    <property type="term" value="F:calcium ion binding"/>
    <property type="evidence" value="ECO:0007669"/>
    <property type="project" value="InterPro"/>
</dbReference>
<comment type="subcellular location">
    <subcellularLocation>
        <location evidence="1">Membrane</location>
        <topology evidence="1">Single-pass type I membrane protein</topology>
    </subcellularLocation>
</comment>
<keyword evidence="3 14" id="KW-0245">EGF-like domain</keyword>
<evidence type="ECO:0000256" key="14">
    <source>
        <dbReference type="PROSITE-ProRule" id="PRU00076"/>
    </source>
</evidence>
<dbReference type="Pfam" id="PF24981">
    <property type="entry name" value="Beta-prop_ATRN-LZTR1"/>
    <property type="match status" value="2"/>
</dbReference>
<dbReference type="SMART" id="SM00423">
    <property type="entry name" value="PSI"/>
    <property type="match status" value="5"/>
</dbReference>
<feature type="disulfide bond" evidence="15">
    <location>
        <begin position="1246"/>
        <end position="1260"/>
    </location>
</feature>
<gene>
    <name evidence="22" type="primary">LOC120048659</name>
</gene>
<dbReference type="SUPFAM" id="SSF117281">
    <property type="entry name" value="Kelch motif"/>
    <property type="match status" value="1"/>
</dbReference>
<feature type="domain" description="CUB" evidence="18">
    <location>
        <begin position="26"/>
        <end position="136"/>
    </location>
</feature>
<dbReference type="InterPro" id="IPR002049">
    <property type="entry name" value="LE_dom"/>
</dbReference>
<feature type="disulfide bond" evidence="14">
    <location>
        <begin position="171"/>
        <end position="181"/>
    </location>
</feature>
<dbReference type="CDD" id="cd00055">
    <property type="entry name" value="EGF_Lam"/>
    <property type="match status" value="3"/>
</dbReference>
<keyword evidence="9 16" id="KW-0472">Membrane</keyword>
<keyword evidence="5 17" id="KW-0732">Signal</keyword>
<evidence type="ECO:0000259" key="18">
    <source>
        <dbReference type="PROSITE" id="PS01180"/>
    </source>
</evidence>
<sequence>MASFLHVPLLGLLLVAVAPGCWAGDCKGHRQVLRGPPGYVTDGPGNYSVNGNCEWLIKAPSSNYRIVLNFTFMETECTYDYLFVYDGDSYQSPLLASLSGTTLPQPIEAKSGKMLLHLFSDANYNLLGFNATYSFSVCPGACGGHGRCDTASSLCQCHLGWGEADCSTPLCPQACILHGTCDKRGERCLCSSDFLGQSCQLGLRDDSGVGQWWQVSGGDPYTPPRTGSAGVYLSSTGAMYLFGGFDLNRALGDLVKYNFSLNQWENRSYGHSPAARHSHTAVEWKGNMVIFGGELTSGALASDVWMYCPIQDDWQQLGQSHSPGAPRVANHAAAVVDNYLYIFGGRTEEDMFSSSLYRFGLRESGVWEAVQPTGGKPPATAGHSMVFHPLSRALLVYGGHRPTTARFSVRVNSTDVFHVDRRFWTSFRSRFPATGPRERAFHSATIIGNYMVVYGGNVHIHYQEEKCYDEEIFFYHLGCHQWVSAGESLQHRGEAVRGRYSHVAAVMEGRVLLVAGGYSGIARGDLVAYKVPLFVSSDPGDRDAVCAEAPDESVCLKNPECSWCEGRCREYQPTNPCGSTGCLGLARFLSDCQSCLVFSGAPGSLPRAPGDFGWCVQNESCLPVSDQSACRVDQISGAYGWWGERTRFLTSLLSCRTENYVPGLHLLTFQNPRNDSQPDKVSILRSTSIILSPTTEMDVTLQFRGFIHPLWGAPPPAPPPTETVSMWARIQRLHFEARMAAGPNSLKLKEVVGRWAAHQEKETKLLSRPDMGRLFPNLTRGNRYLVQAEGYLNNSGSGQTSEMALTWNRTALPGGSEISFLFLEPYRSGSCSGYQSCLACLSDQSCGWCPSLGRCLFRALPDLELCPEDMGGGECHLLLAPPQCTLCEEYRDCSACTQDPYCEWQINSSKKGDYQCSRRGKLDGSIRDPGGCPKVCNQRRTCGECLSNSSQCAWCESAQACFYFAAYLTKYPYGECRDWYDSVHSVPQCKQCSALVTCTDCLQTFQCGWCGDYNNPTIGRCQRGDWGGMDDPSVYNCSVAVDEVRATSPEPQTLAPPRPMEMEHLEEGERDPVWSYPSCPDVEECRLGLHSCHPFATCVNTPTSFECHCERGYTGDGTLHCNQTCYNECREGQCSGSPLFECECSLGWTSDPATLVLSGVECDVDCGCNFHSTCITAPGICDHCQDWTMGLQCEHCRPGSFGSALGGGCVPCQCNGHGGPLLGYCHNQTGQCYCTHHTQGPHCESCLPGYYGDPRNNGTCFRQCQGRSVILSHQSPLSELPISSSLGWRGGVGGKGGLSHCLWVLSVSENLAPCVPGELCPPVALTLHPDSHTQCTSSYVYVFDGLPRFLSNGVVHSDHNLIGAFCGTTRTQPITVEATSGVISVYFEANVSSDRPQGFNASFWVRRCRQGSEAGEDGSPVCQGGAQCSGGLCQCTQGYGGPHCDRPLCPEGCGLAEGRGSCNLSLGVCVCADGWGGSDCFTPLDSSSLVWETLLDTQLTANQAHRFLHRMGHSLVSGPQGNLWMYGGLSLSEGILGNVYRYSVLERRWTQMLTSSVEEGSTPSPRYHHASALLASHEPLSGAQGATHNLMLVVGGVTQKGVAVDTWSLNLSSLVWRQHKSSVLPPVAGHTLTVRRDSSMLLIGGYSPENGFNHHLLEFNIHSGNWTVAPHTGTPPTGLYGHSAVYHEQTDAVYVFGGYRFHVETVEPSGELYSLYYANLAWSLLVPSQGNKPLSRFFHAAALIKDTMVIVGGRTGVEDYSNTVSLYQINCNTWIQPGVSEGVCPQRNSSWSFLHCPEEDECANGHHHCNITQDCHDLTQGYHCTCKQGYVLSRVSGQCEPVCAQGCVNGTCVSPGVCQCHFGFVGDNCSSQCRCNKHSNCKGVSEPDKCLECKNNTMGDHCEKCKPLYVGSAVGGGTCRPCREFCRGNSAVCLSRDEHKRALDHPQDHRLDPDSIVQWVSEGPTEDSAVCVSCQNNSVGDKCESCLSGYFLLQGNCDKCQCNGHADTCNEHDGTGCPCQNNTETSSCLSSPQSDRKDCYRTQCAKCKDSFNGTPVNGRQCYRQFNVDNECCFDPTSQTNCFHDPTIRNLPKGRTVFFAAQPKFTNVDIRVTIDVTFGEVEVYVSNSHDTFIVEVDLHTGIHAIKIEDESAARGGASGGDKETPPSPMKVYANSSSSLGGPMLPNTPLQLHAKPQGADREVREAKTEGLISYITVWKPQTVLIVRGVRDRVVITFPHEVHSLKSSRFYIALRGVGTDERRGESQGLLFLRQDQAHIDLFVFFSVFFSCFFLFLSVCVLLWKIKQFMDFRREQRRHIQEMTKMASRPFAKLTVYLEPEEPQLIYLPSTGGGGVGGSAVSLAHARTGKLGGVVVGQRGRAGAVSYKHEPGSGPTVHHHHHLTLGGGGNSGQHLPLHYLNTHHYVPTNTTASHHHHHPSSHSGYQHFCRSDPFLSQLMGFSYSTFKVGPITLEPTDDGMAGVATVLIQLPGGILAPNRACLGSALVTLRQNLQEYCGHGNGGGHPGAGGGRKGLLGHQHLTTMAM</sequence>
<feature type="domain" description="Laminin EGF-like" evidence="20">
    <location>
        <begin position="1858"/>
        <end position="1921"/>
    </location>
</feature>
<dbReference type="InterPro" id="IPR001881">
    <property type="entry name" value="EGF-like_Ca-bd_dom"/>
</dbReference>
<dbReference type="Pfam" id="PF00053">
    <property type="entry name" value="EGF_laminin"/>
    <property type="match status" value="1"/>
</dbReference>
<evidence type="ECO:0000259" key="20">
    <source>
        <dbReference type="PROSITE" id="PS50027"/>
    </source>
</evidence>
<feature type="disulfide bond" evidence="14">
    <location>
        <begin position="190"/>
        <end position="199"/>
    </location>
</feature>
<dbReference type="SUPFAM" id="SSF49854">
    <property type="entry name" value="Spermadhesin, CUB domain"/>
    <property type="match status" value="2"/>
</dbReference>
<dbReference type="FunFam" id="2.10.25.10:FF:000214">
    <property type="entry name" value="Multiple epidermal growth factor-like domains 8"/>
    <property type="match status" value="1"/>
</dbReference>
<name>A0A8U0UG95_SALNM</name>
<dbReference type="Pfam" id="PF00431">
    <property type="entry name" value="CUB"/>
    <property type="match status" value="1"/>
</dbReference>
<dbReference type="InterPro" id="IPR002165">
    <property type="entry name" value="Plexin_repeat"/>
</dbReference>
<evidence type="ECO:0000256" key="15">
    <source>
        <dbReference type="PROSITE-ProRule" id="PRU00460"/>
    </source>
</evidence>
<evidence type="ECO:0000256" key="8">
    <source>
        <dbReference type="ARBA" id="ARBA00022989"/>
    </source>
</evidence>
<feature type="domain" description="EGF-like" evidence="19">
    <location>
        <begin position="167"/>
        <end position="200"/>
    </location>
</feature>
<feature type="disulfide bond" evidence="15">
    <location>
        <begin position="1893"/>
        <end position="1902"/>
    </location>
</feature>
<feature type="transmembrane region" description="Helical" evidence="16">
    <location>
        <begin position="2278"/>
        <end position="2300"/>
    </location>
</feature>
<evidence type="ECO:0000256" key="3">
    <source>
        <dbReference type="ARBA" id="ARBA00022536"/>
    </source>
</evidence>
<dbReference type="Pfam" id="PF24973">
    <property type="entry name" value="EGF_LMN_ATRN"/>
    <property type="match status" value="3"/>
</dbReference>
<keyword evidence="2" id="KW-0880">Kelch repeat</keyword>
<dbReference type="InterPro" id="IPR056863">
    <property type="entry name" value="LMN_ATRN_NET-like_EGF"/>
</dbReference>
<dbReference type="PROSITE" id="PS01180">
    <property type="entry name" value="CUB"/>
    <property type="match status" value="2"/>
</dbReference>
<dbReference type="Pfam" id="PF12947">
    <property type="entry name" value="EGF_3"/>
    <property type="match status" value="1"/>
</dbReference>
<dbReference type="FunFam" id="2.120.10.80:FF:000104">
    <property type="entry name" value="Multiple EGF like domains 8"/>
    <property type="match status" value="1"/>
</dbReference>
<evidence type="ECO:0000256" key="1">
    <source>
        <dbReference type="ARBA" id="ARBA00004479"/>
    </source>
</evidence>
<evidence type="ECO:0000256" key="10">
    <source>
        <dbReference type="ARBA" id="ARBA00023157"/>
    </source>
</evidence>
<evidence type="ECO:0000256" key="4">
    <source>
        <dbReference type="ARBA" id="ARBA00022692"/>
    </source>
</evidence>
<dbReference type="InterPro" id="IPR018097">
    <property type="entry name" value="EGF_Ca-bd_CS"/>
</dbReference>
<dbReference type="PROSITE" id="PS01187">
    <property type="entry name" value="EGF_CA"/>
    <property type="match status" value="2"/>
</dbReference>
<feature type="domain" description="Laminin EGF-like" evidence="20">
    <location>
        <begin position="1212"/>
        <end position="1262"/>
    </location>
</feature>
<evidence type="ECO:0000256" key="5">
    <source>
        <dbReference type="ARBA" id="ARBA00022729"/>
    </source>
</evidence>
<dbReference type="FunFam" id="2.10.25.10:FF:000331">
    <property type="entry name" value="Multiple epidermal growth factor-like domains 8"/>
    <property type="match status" value="1"/>
</dbReference>
<dbReference type="PRINTS" id="PR00011">
    <property type="entry name" value="EGFLAMININ"/>
</dbReference>
<dbReference type="PROSITE" id="PS50026">
    <property type="entry name" value="EGF_3"/>
    <property type="match status" value="3"/>
</dbReference>
<dbReference type="InterPro" id="IPR009030">
    <property type="entry name" value="Growth_fac_rcpt_cys_sf"/>
</dbReference>
<dbReference type="InterPro" id="IPR000859">
    <property type="entry name" value="CUB_dom"/>
</dbReference>
<dbReference type="PANTHER" id="PTHR46093:SF16">
    <property type="entry name" value="MULTIPLE EGF-LIKE-DOMAINS 8"/>
    <property type="match status" value="1"/>
</dbReference>
<dbReference type="InterPro" id="IPR035914">
    <property type="entry name" value="Sperma_CUB_dom_sf"/>
</dbReference>
<dbReference type="PROSITE" id="PS00010">
    <property type="entry name" value="ASX_HYDROXYL"/>
    <property type="match status" value="2"/>
</dbReference>
<feature type="disulfide bond" evidence="13">
    <location>
        <begin position="26"/>
        <end position="53"/>
    </location>
</feature>
<dbReference type="FunFam" id="2.60.120.290:FF:000023">
    <property type="entry name" value="Multiple epidermal growth factor-like domains 8"/>
    <property type="match status" value="1"/>
</dbReference>
<dbReference type="SMART" id="SM00180">
    <property type="entry name" value="EGF_Lam"/>
    <property type="match status" value="4"/>
</dbReference>
<evidence type="ECO:0000256" key="2">
    <source>
        <dbReference type="ARBA" id="ARBA00022441"/>
    </source>
</evidence>
<protein>
    <submittedName>
        <fullName evidence="22">Multiple epidermal growth factor-like domains protein 8</fullName>
    </submittedName>
</protein>
<keyword evidence="8 16" id="KW-1133">Transmembrane helix</keyword>
<dbReference type="KEGG" id="snh:120048659"/>
<dbReference type="PROSITE" id="PS01186">
    <property type="entry name" value="EGF_2"/>
    <property type="match status" value="2"/>
</dbReference>
<keyword evidence="11" id="KW-0325">Glycoprotein</keyword>
<evidence type="ECO:0000313" key="22">
    <source>
        <dbReference type="RefSeq" id="XP_038850696.1"/>
    </source>
</evidence>
<dbReference type="InterPro" id="IPR000742">
    <property type="entry name" value="EGF"/>
</dbReference>
<dbReference type="FunFam" id="2.120.10.80:FF:000173">
    <property type="entry name" value="Multiple EGF-like-domains 8"/>
    <property type="match status" value="1"/>
</dbReference>
<comment type="caution">
    <text evidence="14">Lacks conserved residue(s) required for the propagation of feature annotation.</text>
</comment>
<dbReference type="GO" id="GO:0048731">
    <property type="term" value="P:system development"/>
    <property type="evidence" value="ECO:0007669"/>
    <property type="project" value="UniProtKB-ARBA"/>
</dbReference>
<keyword evidence="7" id="KW-0106">Calcium</keyword>
<keyword evidence="4 16" id="KW-0812">Transmembrane</keyword>
<dbReference type="CDD" id="cd00054">
    <property type="entry name" value="EGF_CA"/>
    <property type="match status" value="1"/>
</dbReference>
<feature type="domain" description="EGF-like" evidence="19">
    <location>
        <begin position="1798"/>
        <end position="1836"/>
    </location>
</feature>
<dbReference type="PROSITE" id="PS01248">
    <property type="entry name" value="EGF_LAM_1"/>
    <property type="match status" value="4"/>
</dbReference>
<dbReference type="PANTHER" id="PTHR46093">
    <property type="entry name" value="ACYL-COA-BINDING DOMAIN-CONTAINING PROTEIN 5"/>
    <property type="match status" value="1"/>
</dbReference>
<organism evidence="21 22">
    <name type="scientific">Salvelinus namaycush</name>
    <name type="common">Lake trout</name>
    <name type="synonym">Salmo namaycush</name>
    <dbReference type="NCBI Taxonomy" id="8040"/>
    <lineage>
        <taxon>Eukaryota</taxon>
        <taxon>Metazoa</taxon>
        <taxon>Chordata</taxon>
        <taxon>Craniata</taxon>
        <taxon>Vertebrata</taxon>
        <taxon>Euteleostomi</taxon>
        <taxon>Actinopterygii</taxon>
        <taxon>Neopterygii</taxon>
        <taxon>Teleostei</taxon>
        <taxon>Protacanthopterygii</taxon>
        <taxon>Salmoniformes</taxon>
        <taxon>Salmonidae</taxon>
        <taxon>Salmoninae</taxon>
        <taxon>Salvelinus</taxon>
    </lineage>
</organism>
<evidence type="ECO:0000256" key="7">
    <source>
        <dbReference type="ARBA" id="ARBA00022837"/>
    </source>
</evidence>
<evidence type="ECO:0000259" key="19">
    <source>
        <dbReference type="PROSITE" id="PS50026"/>
    </source>
</evidence>
<dbReference type="InterPro" id="IPR016201">
    <property type="entry name" value="PSI"/>
</dbReference>
<dbReference type="FunFam" id="2.10.25.10:FF:000202">
    <property type="entry name" value="Multiple epidermal growth factor-like domains 8"/>
    <property type="match status" value="1"/>
</dbReference>
<feature type="disulfide bond" evidence="15">
    <location>
        <begin position="1905"/>
        <end position="1919"/>
    </location>
</feature>
<dbReference type="CDD" id="cd00041">
    <property type="entry name" value="CUB"/>
    <property type="match status" value="1"/>
</dbReference>
<dbReference type="SUPFAM" id="SSF57196">
    <property type="entry name" value="EGF/Laminin"/>
    <property type="match status" value="2"/>
</dbReference>
<keyword evidence="6" id="KW-0677">Repeat</keyword>
<keyword evidence="10 14" id="KW-1015">Disulfide bond</keyword>
<dbReference type="InterPro" id="IPR024731">
    <property type="entry name" value="NELL2-like_EGF"/>
</dbReference>
<feature type="domain" description="CUB" evidence="18">
    <location>
        <begin position="1243"/>
        <end position="1406"/>
    </location>
</feature>
<dbReference type="GO" id="GO:0016020">
    <property type="term" value="C:membrane"/>
    <property type="evidence" value="ECO:0007669"/>
    <property type="project" value="UniProtKB-SubCell"/>
</dbReference>
<dbReference type="Pfam" id="PF01437">
    <property type="entry name" value="PSI"/>
    <property type="match status" value="2"/>
</dbReference>
<dbReference type="SUPFAM" id="SSF57184">
    <property type="entry name" value="Growth factor receptor domain"/>
    <property type="match status" value="2"/>
</dbReference>
<evidence type="ECO:0000256" key="17">
    <source>
        <dbReference type="SAM" id="SignalP"/>
    </source>
</evidence>
<accession>A0A8U0UG95</accession>
<evidence type="ECO:0000256" key="13">
    <source>
        <dbReference type="PROSITE-ProRule" id="PRU00059"/>
    </source>
</evidence>
<dbReference type="InterPro" id="IPR049883">
    <property type="entry name" value="NOTCH1_EGF-like"/>
</dbReference>
<dbReference type="InterPro" id="IPR000152">
    <property type="entry name" value="EGF-type_Asp/Asn_hydroxyl_site"/>
</dbReference>
<dbReference type="InterPro" id="IPR056737">
    <property type="entry name" value="Beta-prop_ATRN-MKLN-like"/>
</dbReference>
<dbReference type="Gene3D" id="2.10.25.10">
    <property type="entry name" value="Laminin"/>
    <property type="match status" value="8"/>
</dbReference>
<dbReference type="GO" id="GO:0048513">
    <property type="term" value="P:animal organ development"/>
    <property type="evidence" value="ECO:0007669"/>
    <property type="project" value="UniProtKB-ARBA"/>
</dbReference>
<feature type="disulfide bond" evidence="15">
    <location>
        <begin position="1234"/>
        <end position="1243"/>
    </location>
</feature>
<dbReference type="Gene3D" id="2.120.10.80">
    <property type="entry name" value="Kelch-type beta propeller"/>
    <property type="match status" value="4"/>
</dbReference>
<evidence type="ECO:0000256" key="6">
    <source>
        <dbReference type="ARBA" id="ARBA00022737"/>
    </source>
</evidence>
<dbReference type="RefSeq" id="XP_038850696.1">
    <property type="nucleotide sequence ID" value="XM_038994768.1"/>
</dbReference>
<evidence type="ECO:0000313" key="21">
    <source>
        <dbReference type="Proteomes" id="UP000808372"/>
    </source>
</evidence>
<dbReference type="GeneID" id="120048659"/>
<dbReference type="SUPFAM" id="SSF50965">
    <property type="entry name" value="Galactose oxidase, central domain"/>
    <property type="match status" value="1"/>
</dbReference>
<evidence type="ECO:0000256" key="12">
    <source>
        <dbReference type="ARBA" id="ARBA00023292"/>
    </source>
</evidence>
<proteinExistence type="predicted"/>
<feature type="domain" description="EGF-like" evidence="19">
    <location>
        <begin position="1081"/>
        <end position="1122"/>
    </location>
</feature>
<dbReference type="PROSITE" id="PS50027">
    <property type="entry name" value="EGF_LAM_2"/>
    <property type="match status" value="2"/>
</dbReference>
<keyword evidence="21" id="KW-1185">Reference proteome</keyword>
<dbReference type="SMART" id="SM00042">
    <property type="entry name" value="CUB"/>
    <property type="match status" value="1"/>
</dbReference>
<dbReference type="InterPro" id="IPR011043">
    <property type="entry name" value="Gal_Oxase/kelch_b-propeller"/>
</dbReference>
<dbReference type="InterPro" id="IPR015915">
    <property type="entry name" value="Kelch-typ_b-propeller"/>
</dbReference>
<dbReference type="FunFam" id="2.10.25.10:FF:000191">
    <property type="entry name" value="Multiple epidermal growth factor-like domains 8"/>
    <property type="match status" value="1"/>
</dbReference>
<evidence type="ECO:0000256" key="11">
    <source>
        <dbReference type="ARBA" id="ARBA00023180"/>
    </source>
</evidence>
<dbReference type="SMART" id="SM00181">
    <property type="entry name" value="EGF"/>
    <property type="match status" value="11"/>
</dbReference>
<dbReference type="SMART" id="SM00179">
    <property type="entry name" value="EGF_CA"/>
    <property type="match status" value="2"/>
</dbReference>
<feature type="signal peptide" evidence="17">
    <location>
        <begin position="1"/>
        <end position="23"/>
    </location>
</feature>
<feature type="chain" id="PRO_5035771656" evidence="17">
    <location>
        <begin position="24"/>
        <end position="2542"/>
    </location>
</feature>
<dbReference type="FunFam" id="2.10.25.10:FF:000532">
    <property type="entry name" value="Multiple epidermal growth factor-like domains 8"/>
    <property type="match status" value="1"/>
</dbReference>
<evidence type="ECO:0000256" key="16">
    <source>
        <dbReference type="SAM" id="Phobius"/>
    </source>
</evidence>
<dbReference type="Pfam" id="PF07645">
    <property type="entry name" value="EGF_CA"/>
    <property type="match status" value="1"/>
</dbReference>
<dbReference type="PROSITE" id="PS00022">
    <property type="entry name" value="EGF_1"/>
    <property type="match status" value="3"/>
</dbReference>
<keyword evidence="12 15" id="KW-0424">Laminin EGF-like domain</keyword>
<evidence type="ECO:0000256" key="9">
    <source>
        <dbReference type="ARBA" id="ARBA00023136"/>
    </source>
</evidence>